<organism evidence="1 2">
    <name type="scientific">Borrelia parkeri SLO</name>
    <dbReference type="NCBI Taxonomy" id="1313294"/>
    <lineage>
        <taxon>Bacteria</taxon>
        <taxon>Pseudomonadati</taxon>
        <taxon>Spirochaetota</taxon>
        <taxon>Spirochaetia</taxon>
        <taxon>Spirochaetales</taxon>
        <taxon>Borreliaceae</taxon>
        <taxon>Borrelia</taxon>
    </lineage>
</organism>
<evidence type="ECO:0008006" key="3">
    <source>
        <dbReference type="Google" id="ProtNLM"/>
    </source>
</evidence>
<accession>A0ABN4C6C8</accession>
<sequence>MKKEENLIVKSYVIILLLLLLQVTLFSQVASIKEMEGQINIIRNAIPVKLNLGDEIFEYDFIEVGDNSKIKIGLYGINGIASDLTLYSNTHSLICYSSLKDMQDAKIYLFKGSLEVVIYEVVQGSSFSVDLNNYFFMTDAPAKFYVNCEYFNNYFVSVFDGVLKHYNKDEYWISGGTSILLWDNNSFLYKTSDSVSQNVIENLKEMSRKNFVSLNNSRLTYIFLKYIEDSFRFDFVYDYLVRDPKFNTIYSKWSLEDKNYTLGNRVDMINYVNYLRGRIGILFNNFIYLANVFFFIEDIVKHSSNVFDKVNIHGAILKYLKGYKKNRSSLTKKFFKTVHSFKMYLIRTNGDIPSNLSINEFYLLKPREF</sequence>
<reference evidence="1" key="1">
    <citation type="submission" date="2016-10" db="EMBL/GenBank/DDBJ databases">
        <title>Comparative Genomics of Relapsing Fever Spirochetes.</title>
        <authorList>
            <person name="Schwan T.G."/>
            <person name="Raffel S.J."/>
            <person name="Porcella S.F."/>
            <person name="Martens C.A."/>
            <person name="Bruno D.P."/>
            <person name="Ricklefs S.M."/>
            <person name="Barbian K.B."/>
        </authorList>
    </citation>
    <scope>NUCLEOTIDE SEQUENCE</scope>
    <source>
        <strain evidence="1">SLO</strain>
    </source>
</reference>
<proteinExistence type="predicted"/>
<keyword evidence="2" id="KW-1185">Reference proteome</keyword>
<name>A0ABN4C6C8_BORPR</name>
<evidence type="ECO:0000313" key="1">
    <source>
        <dbReference type="EMBL" id="AHH09610.1"/>
    </source>
</evidence>
<evidence type="ECO:0000313" key="2">
    <source>
        <dbReference type="Proteomes" id="UP000019331"/>
    </source>
</evidence>
<dbReference type="Proteomes" id="UP000019331">
    <property type="component" value="Chromosome"/>
</dbReference>
<gene>
    <name evidence="1" type="ORF">BPA_0085100</name>
</gene>
<protein>
    <recommendedName>
        <fullName evidence="3">Cytosolic protein</fullName>
    </recommendedName>
</protein>
<dbReference type="EMBL" id="CP005851">
    <property type="protein sequence ID" value="AHH09610.1"/>
    <property type="molecule type" value="Genomic_DNA"/>
</dbReference>